<dbReference type="OMA" id="SECQGRY"/>
<gene>
    <name evidence="2" type="ORF">PGLA1383_LOCUS44686</name>
    <name evidence="3" type="ORF">PGLA2088_LOCUS37712</name>
</gene>
<dbReference type="AlphaFoldDB" id="A0A813KW71"/>
<evidence type="ECO:0000259" key="1">
    <source>
        <dbReference type="Pfam" id="PF22589"/>
    </source>
</evidence>
<comment type="caution">
    <text evidence="3">The sequence shown here is derived from an EMBL/GenBank/DDBJ whole genome shotgun (WGS) entry which is preliminary data.</text>
</comment>
<dbReference type="Proteomes" id="UP000626109">
    <property type="component" value="Unassembled WGS sequence"/>
</dbReference>
<dbReference type="InterPro" id="IPR054323">
    <property type="entry name" value="SPMIP1_C"/>
</dbReference>
<dbReference type="EMBL" id="CAJNNW010032538">
    <property type="protein sequence ID" value="CAE8713884.1"/>
    <property type="molecule type" value="Genomic_DNA"/>
</dbReference>
<dbReference type="Pfam" id="PF22589">
    <property type="entry name" value="SPMIP1"/>
    <property type="match status" value="1"/>
</dbReference>
<evidence type="ECO:0000313" key="5">
    <source>
        <dbReference type="Proteomes" id="UP000654075"/>
    </source>
</evidence>
<evidence type="ECO:0000313" key="2">
    <source>
        <dbReference type="EMBL" id="CAE8627989.1"/>
    </source>
</evidence>
<feature type="domain" description="Sperm microtubule inner protein 1 C-terminal" evidence="1">
    <location>
        <begin position="61"/>
        <end position="157"/>
    </location>
</feature>
<evidence type="ECO:0000313" key="3">
    <source>
        <dbReference type="EMBL" id="CAE8713884.1"/>
    </source>
</evidence>
<name>A0A813KW71_POLGL</name>
<proteinExistence type="predicted"/>
<accession>A0A813KW71</accession>
<organism evidence="3 4">
    <name type="scientific">Polarella glacialis</name>
    <name type="common">Dinoflagellate</name>
    <dbReference type="NCBI Taxonomy" id="89957"/>
    <lineage>
        <taxon>Eukaryota</taxon>
        <taxon>Sar</taxon>
        <taxon>Alveolata</taxon>
        <taxon>Dinophyceae</taxon>
        <taxon>Suessiales</taxon>
        <taxon>Suessiaceae</taxon>
        <taxon>Polarella</taxon>
    </lineage>
</organism>
<evidence type="ECO:0000313" key="4">
    <source>
        <dbReference type="Proteomes" id="UP000626109"/>
    </source>
</evidence>
<dbReference type="Proteomes" id="UP000654075">
    <property type="component" value="Unassembled WGS sequence"/>
</dbReference>
<protein>
    <recommendedName>
        <fullName evidence="1">Sperm microtubule inner protein 1 C-terminal domain-containing protein</fullName>
    </recommendedName>
</protein>
<keyword evidence="5" id="KW-1185">Reference proteome</keyword>
<dbReference type="EMBL" id="CAJNNV010029311">
    <property type="protein sequence ID" value="CAE8627989.1"/>
    <property type="molecule type" value="Genomic_DNA"/>
</dbReference>
<dbReference type="OrthoDB" id="433800at2759"/>
<sequence length="163" mass="18583">MAMDSTLSQIMKEQMNKEHRMQKILKEKQLAEKARVQAALGITPVKQVPIKRVSSQLNFLDQSLGMEKNPHSYDGKPKMDSDPQRILRFGVSSECQGRYAYLKLESRKGGPAERYGRPLTTAQEVGWTSTEATKIRSVQPFAHRPLLNQQMYRPMGAESCLRM</sequence>
<reference evidence="3" key="1">
    <citation type="submission" date="2021-02" db="EMBL/GenBank/DDBJ databases">
        <authorList>
            <person name="Dougan E. K."/>
            <person name="Rhodes N."/>
            <person name="Thang M."/>
            <person name="Chan C."/>
        </authorList>
    </citation>
    <scope>NUCLEOTIDE SEQUENCE</scope>
</reference>